<dbReference type="EMBL" id="JALPRF010000002">
    <property type="protein sequence ID" value="MCK8493027.1"/>
    <property type="molecule type" value="Genomic_DNA"/>
</dbReference>
<accession>A0ABT0HMD5</accession>
<reference evidence="1 2" key="1">
    <citation type="submission" date="2022-04" db="EMBL/GenBank/DDBJ databases">
        <title>Spirosoma sp. strain RP8 genome sequencing and assembly.</title>
        <authorList>
            <person name="Jung Y."/>
        </authorList>
    </citation>
    <scope>NUCLEOTIDE SEQUENCE [LARGE SCALE GENOMIC DNA]</scope>
    <source>
        <strain evidence="1 2">RP8</strain>
    </source>
</reference>
<dbReference type="Proteomes" id="UP001202180">
    <property type="component" value="Unassembled WGS sequence"/>
</dbReference>
<evidence type="ECO:0000313" key="2">
    <source>
        <dbReference type="Proteomes" id="UP001202180"/>
    </source>
</evidence>
<comment type="caution">
    <text evidence="1">The sequence shown here is derived from an EMBL/GenBank/DDBJ whole genome shotgun (WGS) entry which is preliminary data.</text>
</comment>
<dbReference type="PROSITE" id="PS51257">
    <property type="entry name" value="PROKAR_LIPOPROTEIN"/>
    <property type="match status" value="1"/>
</dbReference>
<sequence>MKNRCYPKRLGWLMLLALGSCVDPYRPPEVTAPDSYLVVNGFFNSAPGTTTTIQLSRTQNLTDSKTPPAETKAQVTIESGSKVSYSLKEGSGGVYTLSGVVPQANETYRLRIRTAQGKEYVSDFVPVNVTPPVDSLSWRIENEGVQINVNTHDPTNNTRYYRWEFDETWEYTSPYYSAYELKNNRIVSRAEDVYRCWGSSVDKTIQLGSSARLSQDVISQRPLTFITGTSLKLGLRYSIQVKQYALTQDAYNYYDQLARITQNVGSIFDPQPSQITGNIRSTTNTSELVMGFFRVGTVQTRRIYIAKTQLPYWLTQTGVYTCLVDTLTPSKIIERQPAIINEFDASTYLTTSFDCVDCRLRGGVIKKPDFWDQ</sequence>
<evidence type="ECO:0000313" key="1">
    <source>
        <dbReference type="EMBL" id="MCK8493027.1"/>
    </source>
</evidence>
<dbReference type="Pfam" id="PF14054">
    <property type="entry name" value="DUF4249"/>
    <property type="match status" value="1"/>
</dbReference>
<dbReference type="RefSeq" id="WP_248477608.1">
    <property type="nucleotide sequence ID" value="NZ_JALPRF010000002.1"/>
</dbReference>
<proteinExistence type="predicted"/>
<keyword evidence="2" id="KW-1185">Reference proteome</keyword>
<organism evidence="1 2">
    <name type="scientific">Spirosoma liriopis</name>
    <dbReference type="NCBI Taxonomy" id="2937440"/>
    <lineage>
        <taxon>Bacteria</taxon>
        <taxon>Pseudomonadati</taxon>
        <taxon>Bacteroidota</taxon>
        <taxon>Cytophagia</taxon>
        <taxon>Cytophagales</taxon>
        <taxon>Cytophagaceae</taxon>
        <taxon>Spirosoma</taxon>
    </lineage>
</organism>
<gene>
    <name evidence="1" type="ORF">M0L20_14255</name>
</gene>
<dbReference type="InterPro" id="IPR025345">
    <property type="entry name" value="DUF4249"/>
</dbReference>
<name>A0ABT0HMD5_9BACT</name>
<protein>
    <submittedName>
        <fullName evidence="1">DUF4249 domain-containing protein</fullName>
    </submittedName>
</protein>